<feature type="region of interest" description="Disordered" evidence="2">
    <location>
        <begin position="94"/>
        <end position="129"/>
    </location>
</feature>
<feature type="coiled-coil region" evidence="1">
    <location>
        <begin position="1239"/>
        <end position="1367"/>
    </location>
</feature>
<accession>A0ABP0UH75</accession>
<evidence type="ECO:0000313" key="3">
    <source>
        <dbReference type="EMBL" id="CAK9221192.1"/>
    </source>
</evidence>
<feature type="region of interest" description="Disordered" evidence="2">
    <location>
        <begin position="425"/>
        <end position="449"/>
    </location>
</feature>
<keyword evidence="4" id="KW-1185">Reference proteome</keyword>
<evidence type="ECO:0000256" key="2">
    <source>
        <dbReference type="SAM" id="MobiDB-lite"/>
    </source>
</evidence>
<dbReference type="Proteomes" id="UP001497512">
    <property type="component" value="Chromosome 3"/>
</dbReference>
<evidence type="ECO:0000256" key="1">
    <source>
        <dbReference type="SAM" id="Coils"/>
    </source>
</evidence>
<dbReference type="PANTHER" id="PTHR43941">
    <property type="entry name" value="STRUCTURAL MAINTENANCE OF CHROMOSOMES PROTEIN 2"/>
    <property type="match status" value="1"/>
</dbReference>
<sequence>MGECGRSSLHLQKSATSVADDMSVARDIARRFEQLETQWLSFQQKSAKWEADKDTLCKGNAGSLPNCRLPADQPSPASSYSNPLFTNHTMSFRSPGIGEGMASASSRTGSPHTTCSPLQSKTENPPFSTIQCTTTTTLLSSTQHNANSSIKDDNLSSSTQVPPIAAAHPSSNSSTPLLLSPSPGAAVNTSKCRHLSPPCDDDLLLPLDYTKATIPTFYNKKPPLISPAPTTANLKGALGCQPQVSCVSFSRLSLQSGTHESKTNSLASNLNYHLQESCDPSQLLLEATEVKVPLKKPGNSNNHDEGIIESLPSAAASSTSNTAFSVPLTHKLGKHCPPKLQTAAPVLDCLGQAERVVWDQIYPCISRSPPPFTPRTLTADAELQLDPSSYGGVSLRNVSWGDLADTRASLNGVTNHMRIHTAENDAEEGRVSSPQMPGCTPETMPSKNGNGLKLEVQIANGNKTESQNPKLGDRLGRVNWELRLSKREAALRIAEERLLEEQQKLSERQLSLARSEDTFSQREEAAKNEKKHQSSEITESLKLMDTGKAVMKKLCAALYEVLLQMEQKEKVLQNAWGEIRDSAETKSGSIRNSSYGFEPELSGKNNVIAGTMFDGISTLAAEGKCEEWCSTVIGICERLVSFMSRETHLQQWATVLEREGTRLATMEEEMEKAKKATLEQQAAAEAMMKSADEKSSSLEEERIKIVQERENLILWVSHLQERRKAVTECEREVAASLAHVQKKSAELFVRESSIDGRSLEISALQEELRATSQRLHDDQDLVNCERSKVQEKLRQVSVREREADSKMAALKRLQDELDTKMEQLERERFTEEKKREKLALAHKETEEKLNAKEMLLQALQKEFEHKNVAAQEMANNLNARDKVLQGVQKQLEQENFHLQEMIADMERDKERLKDAERATAEAQDSRRQADDAWARATKERNEAAQYLISVRECVTQWEDRLHSKEKELMQQQKTIQEVEDQAREEQEQSEGLHAKLVQEQESWTEELKCKQEVLAKHTKLLENKEAEIKRDLEILTEERRLAINEIKRFAEMESRIWEAERDLQTKHEQHLQEVQEHTNEYHAHVENLEMAKQEVEKDFAELHAKKQELQIWRREAEETLQNRIDSFVKGKEELTSQIQELKKLQVDIEQAGSQIVDRVAELDQASCRLERQRHKVETSKSKLEVLADKLAKHQEVLKQRESDLVQQETKLVAVQTGLKLMAAEAATKEKSLRFREQAVIDSENDLHELEGRLANERRDLEKMIAEVEQHAATLKEETVSAEENIRNRTREELLIQEEHEKLQSKEKELASLESALKKKAKIIEEHGQTISMLEMQVKDRLQRSADLETKALELEKGREELKEEQTALAYQRESLTRVKSEIQKAAATQRIKCLQWKVEQGQHCKEDCTKNQMLNQSWLREEMERQRAEIMEVLHTREAAIDAREAKACEREAALQKLEQQGKEHVKKDAEELQHQLTSCTHTELQCQQQCYVDEKQKAAETLVATIEEREVRLKLREKTVENRDVWLTDREGNSSILSDRWERQDGIASSGADLHDQRCGVLGGAGGKNSVQELFGAQHSGTQDSGTREMLAQPGIVLHKQGDEVMEGRFRQMEDTFKKEAAKILQERANLKLQQQDLEETRKAVQEVKVTLSAQLKETKQMVSDASITAQNASREREALEEERKWLSTAHRNAESSLAAKEAKLALEAKQLEDMKNLLEQEKGEAMVRIQQAAKRAVDEECAKVVGNNKQWETSLMMHKEIQSDADLKDREMELNSTAQAIQREKMSLEQERAKVKILHDALEREQMEKCYIHMKQSPKAEGVIKDADSWEEINERWEARPTAETHNWHPIRSEMPFKQKKSAVEQSEPAFPTLKSGLEDGSLGHMLVGSSSRNVHDFSSVKFLGPDHNNHNSGDDSFRSTMLSSTCSSMAAATNEASPENLMADSSLGHMHEGGGGGVPSRKRLENVMTSLMHARQASRSRLQRTENALLAFPSSARFTAQVQRALNALSARLGLMEQIEEGLENHLQKAYEVQSPESEGIIVDKVQLLCRMEEQQSLRAEWEEDMQQQLETISMLQAASRNSSDFNISLKLANSNPPPIMMNWRNEDDKSHAAHDIVCKNGSSSSNGTDAPVPYNHAEGGGFKPSRQYPSPEWNTTFEPLLGVDSKALSYSPLVEYSYISSSAARHHSPRGGGREGGDNHDRKTQRKLQWSPPNVVYS</sequence>
<proteinExistence type="predicted"/>
<name>A0ABP0UH75_9BRYO</name>
<feature type="region of interest" description="Disordered" evidence="2">
    <location>
        <begin position="909"/>
        <end position="934"/>
    </location>
</feature>
<protein>
    <submittedName>
        <fullName evidence="3">Uncharacterized protein</fullName>
    </submittedName>
</protein>
<feature type="compositionally biased region" description="Basic and acidic residues" evidence="2">
    <location>
        <begin position="2196"/>
        <end position="2206"/>
    </location>
</feature>
<feature type="coiled-coil region" evidence="1">
    <location>
        <begin position="2055"/>
        <end position="2082"/>
    </location>
</feature>
<dbReference type="EMBL" id="OZ019895">
    <property type="protein sequence ID" value="CAK9221192.1"/>
    <property type="molecule type" value="Genomic_DNA"/>
</dbReference>
<feature type="coiled-coil region" evidence="1">
    <location>
        <begin position="1622"/>
        <end position="1737"/>
    </location>
</feature>
<feature type="region of interest" description="Disordered" evidence="2">
    <location>
        <begin position="143"/>
        <end position="192"/>
    </location>
</feature>
<feature type="compositionally biased region" description="Polar residues" evidence="2">
    <location>
        <begin position="143"/>
        <end position="161"/>
    </location>
</feature>
<organism evidence="3 4">
    <name type="scientific">Sphagnum troendelagicum</name>
    <dbReference type="NCBI Taxonomy" id="128251"/>
    <lineage>
        <taxon>Eukaryota</taxon>
        <taxon>Viridiplantae</taxon>
        <taxon>Streptophyta</taxon>
        <taxon>Embryophyta</taxon>
        <taxon>Bryophyta</taxon>
        <taxon>Sphagnophytina</taxon>
        <taxon>Sphagnopsida</taxon>
        <taxon>Sphagnales</taxon>
        <taxon>Sphagnaceae</taxon>
        <taxon>Sphagnum</taxon>
    </lineage>
</organism>
<reference evidence="3" key="1">
    <citation type="submission" date="2024-02" db="EMBL/GenBank/DDBJ databases">
        <authorList>
            <consortium name="ELIXIR-Norway"/>
            <consortium name="Elixir Norway"/>
        </authorList>
    </citation>
    <scope>NUCLEOTIDE SEQUENCE</scope>
</reference>
<feature type="region of interest" description="Disordered" evidence="2">
    <location>
        <begin position="506"/>
        <end position="538"/>
    </location>
</feature>
<evidence type="ECO:0000313" key="4">
    <source>
        <dbReference type="Proteomes" id="UP001497512"/>
    </source>
</evidence>
<feature type="coiled-coil region" evidence="1">
    <location>
        <begin position="1773"/>
        <end position="1810"/>
    </location>
</feature>
<gene>
    <name evidence="3" type="ORF">CSSPTR1EN2_LOCUS15833</name>
</gene>
<dbReference type="PANTHER" id="PTHR43941:SF4">
    <property type="entry name" value="AH_BAR DOMAIN SUPERFAMILY PROTEIN"/>
    <property type="match status" value="1"/>
</dbReference>
<feature type="coiled-coil region" evidence="1">
    <location>
        <begin position="656"/>
        <end position="701"/>
    </location>
</feature>
<feature type="region of interest" description="Disordered" evidence="2">
    <location>
        <begin position="2121"/>
        <end position="2154"/>
    </location>
</feature>
<feature type="compositionally biased region" description="Polar residues" evidence="2">
    <location>
        <begin position="2211"/>
        <end position="2222"/>
    </location>
</feature>
<feature type="region of interest" description="Disordered" evidence="2">
    <location>
        <begin position="2186"/>
        <end position="2222"/>
    </location>
</feature>
<keyword evidence="1" id="KW-0175">Coiled coil</keyword>
<feature type="compositionally biased region" description="Low complexity" evidence="2">
    <location>
        <begin position="169"/>
        <end position="183"/>
    </location>
</feature>
<feature type="compositionally biased region" description="Polar residues" evidence="2">
    <location>
        <begin position="103"/>
        <end position="129"/>
    </location>
</feature>
<feature type="compositionally biased region" description="Basic and acidic residues" evidence="2">
    <location>
        <begin position="514"/>
        <end position="534"/>
    </location>
</feature>